<proteinExistence type="inferred from homology"/>
<dbReference type="InterPro" id="IPR005119">
    <property type="entry name" value="LysR_subst-bd"/>
</dbReference>
<keyword evidence="2" id="KW-0805">Transcription regulation</keyword>
<evidence type="ECO:0000313" key="7">
    <source>
        <dbReference type="Proteomes" id="UP000582974"/>
    </source>
</evidence>
<dbReference type="EMBL" id="JACCKD010000001">
    <property type="protein sequence ID" value="MBA0124265.1"/>
    <property type="molecule type" value="Genomic_DNA"/>
</dbReference>
<dbReference type="InterPro" id="IPR036388">
    <property type="entry name" value="WH-like_DNA-bd_sf"/>
</dbReference>
<dbReference type="GO" id="GO:0005829">
    <property type="term" value="C:cytosol"/>
    <property type="evidence" value="ECO:0007669"/>
    <property type="project" value="TreeGrafter"/>
</dbReference>
<evidence type="ECO:0000256" key="4">
    <source>
        <dbReference type="ARBA" id="ARBA00023163"/>
    </source>
</evidence>
<keyword evidence="3" id="KW-0238">DNA-binding</keyword>
<reference evidence="6 7" key="1">
    <citation type="submission" date="2020-07" db="EMBL/GenBank/DDBJ databases">
        <title>Genome of Haloechinothrix sp.</title>
        <authorList>
            <person name="Tang S.-K."/>
            <person name="Yang L."/>
            <person name="Zhu W.-Y."/>
        </authorList>
    </citation>
    <scope>NUCLEOTIDE SEQUENCE [LARGE SCALE GENOMIC DNA]</scope>
    <source>
        <strain evidence="6 7">YIM 98757</strain>
    </source>
</reference>
<feature type="domain" description="HTH lysR-type" evidence="5">
    <location>
        <begin position="11"/>
        <end position="68"/>
    </location>
</feature>
<evidence type="ECO:0000256" key="2">
    <source>
        <dbReference type="ARBA" id="ARBA00023015"/>
    </source>
</evidence>
<dbReference type="InterPro" id="IPR036390">
    <property type="entry name" value="WH_DNA-bd_sf"/>
</dbReference>
<keyword evidence="4" id="KW-0804">Transcription</keyword>
<dbReference type="PANTHER" id="PTHR30419">
    <property type="entry name" value="HTH-TYPE TRANSCRIPTIONAL REGULATOR YBHD"/>
    <property type="match status" value="1"/>
</dbReference>
<dbReference type="SUPFAM" id="SSF53850">
    <property type="entry name" value="Periplasmic binding protein-like II"/>
    <property type="match status" value="1"/>
</dbReference>
<dbReference type="Gene3D" id="1.10.10.10">
    <property type="entry name" value="Winged helix-like DNA-binding domain superfamily/Winged helix DNA-binding domain"/>
    <property type="match status" value="1"/>
</dbReference>
<accession>A0A838A642</accession>
<dbReference type="GO" id="GO:0003700">
    <property type="term" value="F:DNA-binding transcription factor activity"/>
    <property type="evidence" value="ECO:0007669"/>
    <property type="project" value="InterPro"/>
</dbReference>
<dbReference type="InterPro" id="IPR000847">
    <property type="entry name" value="LysR_HTH_N"/>
</dbReference>
<dbReference type="Gene3D" id="3.40.190.290">
    <property type="match status" value="1"/>
</dbReference>
<keyword evidence="7" id="KW-1185">Reference proteome</keyword>
<evidence type="ECO:0000256" key="1">
    <source>
        <dbReference type="ARBA" id="ARBA00009437"/>
    </source>
</evidence>
<comment type="similarity">
    <text evidence="1">Belongs to the LysR transcriptional regulatory family.</text>
</comment>
<dbReference type="PRINTS" id="PR00039">
    <property type="entry name" value="HTHLYSR"/>
</dbReference>
<evidence type="ECO:0000256" key="3">
    <source>
        <dbReference type="ARBA" id="ARBA00023125"/>
    </source>
</evidence>
<evidence type="ECO:0000313" key="6">
    <source>
        <dbReference type="EMBL" id="MBA0124265.1"/>
    </source>
</evidence>
<evidence type="ECO:0000259" key="5">
    <source>
        <dbReference type="PROSITE" id="PS50931"/>
    </source>
</evidence>
<comment type="caution">
    <text evidence="6">The sequence shown here is derived from an EMBL/GenBank/DDBJ whole genome shotgun (WGS) entry which is preliminary data.</text>
</comment>
<dbReference type="Proteomes" id="UP000582974">
    <property type="component" value="Unassembled WGS sequence"/>
</dbReference>
<name>A0A838A642_9PSEU</name>
<organism evidence="6 7">
    <name type="scientific">Haloechinothrix aidingensis</name>
    <dbReference type="NCBI Taxonomy" id="2752311"/>
    <lineage>
        <taxon>Bacteria</taxon>
        <taxon>Bacillati</taxon>
        <taxon>Actinomycetota</taxon>
        <taxon>Actinomycetes</taxon>
        <taxon>Pseudonocardiales</taxon>
        <taxon>Pseudonocardiaceae</taxon>
        <taxon>Haloechinothrix</taxon>
    </lineage>
</organism>
<dbReference type="SUPFAM" id="SSF46785">
    <property type="entry name" value="Winged helix' DNA-binding domain"/>
    <property type="match status" value="1"/>
</dbReference>
<gene>
    <name evidence="6" type="ORF">H0B56_01780</name>
</gene>
<dbReference type="RefSeq" id="WP_180891153.1">
    <property type="nucleotide sequence ID" value="NZ_JACCKD010000001.1"/>
</dbReference>
<dbReference type="GO" id="GO:0003677">
    <property type="term" value="F:DNA binding"/>
    <property type="evidence" value="ECO:0007669"/>
    <property type="project" value="UniProtKB-KW"/>
</dbReference>
<dbReference type="PROSITE" id="PS50931">
    <property type="entry name" value="HTH_LYSR"/>
    <property type="match status" value="1"/>
</dbReference>
<dbReference type="AlphaFoldDB" id="A0A838A642"/>
<dbReference type="PANTHER" id="PTHR30419:SF8">
    <property type="entry name" value="NITROGEN ASSIMILATION TRANSCRIPTIONAL ACTIVATOR-RELATED"/>
    <property type="match status" value="1"/>
</dbReference>
<dbReference type="InterPro" id="IPR050950">
    <property type="entry name" value="HTH-type_LysR_regulators"/>
</dbReference>
<dbReference type="Pfam" id="PF00126">
    <property type="entry name" value="HTH_1"/>
    <property type="match status" value="1"/>
</dbReference>
<protein>
    <submittedName>
        <fullName evidence="6">LysR family transcriptional regulator</fullName>
    </submittedName>
</protein>
<sequence>MTTERILDGRLKIRHLVLVTTIAEHGSIIRAAENLHVTQPVVTRGLHEVEEILDVPLFDRTSRGVSPTIYGDSFISDARAVLARLRHSERQLTQLSNAELGTVTVGTHLAGSNLLLPRAIAALKAERPNLTVVVREATPDALHAALLAGDIDMTVGRLTSTSNGSRVSVEHMYMEPIRLVARRGHAAHELDSPALADLLDYPWILPVDQTALRAELEESFTQEGLDLPADRVECTSLLTLRHLLVSTDVIAALPLLIAEEDDQLEILPTPLRGIRRNVGVTLAADQPLTPAATALLEQLRTEAAQLHESFR</sequence>
<dbReference type="Pfam" id="PF03466">
    <property type="entry name" value="LysR_substrate"/>
    <property type="match status" value="1"/>
</dbReference>